<organism evidence="2">
    <name type="scientific">Jonesiaceae bacterium BS-20</name>
    <dbReference type="NCBI Taxonomy" id="3120821"/>
    <lineage>
        <taxon>Bacteria</taxon>
        <taxon>Bacillati</taxon>
        <taxon>Actinomycetota</taxon>
        <taxon>Actinomycetes</taxon>
        <taxon>Micrococcales</taxon>
        <taxon>Jonesiaceae</taxon>
    </lineage>
</organism>
<dbReference type="SUPFAM" id="SSF47413">
    <property type="entry name" value="lambda repressor-like DNA-binding domains"/>
    <property type="match status" value="1"/>
</dbReference>
<proteinExistence type="predicted"/>
<dbReference type="EMBL" id="CP146203">
    <property type="protein sequence ID" value="XBH21159.1"/>
    <property type="molecule type" value="Genomic_DNA"/>
</dbReference>
<dbReference type="PROSITE" id="PS50943">
    <property type="entry name" value="HTH_CROC1"/>
    <property type="match status" value="1"/>
</dbReference>
<protein>
    <submittedName>
        <fullName evidence="2">Helix-turn-helix domain-containing protein</fullName>
    </submittedName>
</protein>
<gene>
    <name evidence="2" type="ORF">V5R04_13200</name>
</gene>
<accession>A0AAU7DV19</accession>
<dbReference type="InterPro" id="IPR001387">
    <property type="entry name" value="Cro/C1-type_HTH"/>
</dbReference>
<evidence type="ECO:0000259" key="1">
    <source>
        <dbReference type="PROSITE" id="PS50943"/>
    </source>
</evidence>
<dbReference type="GO" id="GO:0003677">
    <property type="term" value="F:DNA binding"/>
    <property type="evidence" value="ECO:0007669"/>
    <property type="project" value="InterPro"/>
</dbReference>
<reference evidence="2" key="1">
    <citation type="submission" date="2024-02" db="EMBL/GenBank/DDBJ databases">
        <title>Tomenella chthoni gen. nov. sp. nov., a member of the family Jonesiaceae isolated from bat guano.</title>
        <authorList>
            <person name="Miller S.L."/>
            <person name="King J."/>
            <person name="Sankaranarayanan K."/>
            <person name="Lawson P.A."/>
        </authorList>
    </citation>
    <scope>NUCLEOTIDE SEQUENCE</scope>
    <source>
        <strain evidence="2">BS-20</strain>
    </source>
</reference>
<dbReference type="AlphaFoldDB" id="A0AAU7DV19"/>
<dbReference type="Gene3D" id="1.10.260.40">
    <property type="entry name" value="lambda repressor-like DNA-binding domains"/>
    <property type="match status" value="1"/>
</dbReference>
<dbReference type="CDD" id="cd00093">
    <property type="entry name" value="HTH_XRE"/>
    <property type="match status" value="1"/>
</dbReference>
<dbReference type="SMART" id="SM00530">
    <property type="entry name" value="HTH_XRE"/>
    <property type="match status" value="1"/>
</dbReference>
<feature type="domain" description="HTH cro/C1-type" evidence="1">
    <location>
        <begin position="13"/>
        <end position="67"/>
    </location>
</feature>
<dbReference type="Pfam" id="PF01381">
    <property type="entry name" value="HTH_3"/>
    <property type="match status" value="1"/>
</dbReference>
<sequence length="68" mass="7117">MTELKASGIAAGIRKARKDAGLTQEDLALLAEVSERTIRALETGTGNPSLKAVMAAANVLGLRLEVVR</sequence>
<dbReference type="InterPro" id="IPR010982">
    <property type="entry name" value="Lambda_DNA-bd_dom_sf"/>
</dbReference>
<name>A0AAU7DV19_9MICO</name>
<evidence type="ECO:0000313" key="2">
    <source>
        <dbReference type="EMBL" id="XBH21159.1"/>
    </source>
</evidence>